<evidence type="ECO:0000313" key="4">
    <source>
        <dbReference type="Proteomes" id="UP001652409"/>
    </source>
</evidence>
<keyword evidence="4" id="KW-1185">Reference proteome</keyword>
<dbReference type="SUPFAM" id="SSF55874">
    <property type="entry name" value="ATPase domain of HSP90 chaperone/DNA topoisomerase II/histidine kinase"/>
    <property type="match status" value="1"/>
</dbReference>
<name>A0ABT2TS90_9FIRM</name>
<comment type="caution">
    <text evidence="3">The sequence shown here is derived from an EMBL/GenBank/DDBJ whole genome shotgun (WGS) entry which is preliminary data.</text>
</comment>
<gene>
    <name evidence="3" type="ORF">OCV61_06755</name>
</gene>
<accession>A0ABT2TS90</accession>
<dbReference type="PANTHER" id="PTHR40448:SF1">
    <property type="entry name" value="TWO-COMPONENT SENSOR HISTIDINE KINASE"/>
    <property type="match status" value="1"/>
</dbReference>
<feature type="transmembrane region" description="Helical" evidence="1">
    <location>
        <begin position="66"/>
        <end position="84"/>
    </location>
</feature>
<keyword evidence="1" id="KW-0472">Membrane</keyword>
<feature type="transmembrane region" description="Helical" evidence="1">
    <location>
        <begin position="198"/>
        <end position="224"/>
    </location>
</feature>
<evidence type="ECO:0000256" key="1">
    <source>
        <dbReference type="SAM" id="Phobius"/>
    </source>
</evidence>
<feature type="domain" description="Sensor histidine kinase NatK-like C-terminal" evidence="2">
    <location>
        <begin position="337"/>
        <end position="438"/>
    </location>
</feature>
<feature type="transmembrane region" description="Helical" evidence="1">
    <location>
        <begin position="6"/>
        <end position="25"/>
    </location>
</feature>
<dbReference type="Pfam" id="PF14501">
    <property type="entry name" value="HATPase_c_5"/>
    <property type="match status" value="1"/>
</dbReference>
<dbReference type="EMBL" id="JAOQJL010000010">
    <property type="protein sequence ID" value="MCU6765114.1"/>
    <property type="molecule type" value="Genomic_DNA"/>
</dbReference>
<protein>
    <submittedName>
        <fullName evidence="3">GHKL domain-containing protein</fullName>
    </submittedName>
</protein>
<feature type="transmembrane region" description="Helical" evidence="1">
    <location>
        <begin position="91"/>
        <end position="111"/>
    </location>
</feature>
<reference evidence="3 4" key="1">
    <citation type="journal article" date="2021" name="ISME Commun">
        <title>Automated analysis of genomic sequences facilitates high-throughput and comprehensive description of bacteria.</title>
        <authorList>
            <person name="Hitch T.C.A."/>
        </authorList>
    </citation>
    <scope>NUCLEOTIDE SEQUENCE [LARGE SCALE GENOMIC DNA]</scope>
    <source>
        <strain evidence="3 4">Sanger_23</strain>
    </source>
</reference>
<keyword evidence="1" id="KW-1133">Transmembrane helix</keyword>
<dbReference type="Proteomes" id="UP001652409">
    <property type="component" value="Unassembled WGS sequence"/>
</dbReference>
<dbReference type="PANTHER" id="PTHR40448">
    <property type="entry name" value="TWO-COMPONENT SENSOR HISTIDINE KINASE"/>
    <property type="match status" value="1"/>
</dbReference>
<feature type="transmembrane region" description="Helical" evidence="1">
    <location>
        <begin position="164"/>
        <end position="186"/>
    </location>
</feature>
<evidence type="ECO:0000259" key="2">
    <source>
        <dbReference type="Pfam" id="PF14501"/>
    </source>
</evidence>
<organism evidence="3 4">
    <name type="scientific">Blautia ammoniilytica</name>
    <dbReference type="NCBI Taxonomy" id="2981782"/>
    <lineage>
        <taxon>Bacteria</taxon>
        <taxon>Bacillati</taxon>
        <taxon>Bacillota</taxon>
        <taxon>Clostridia</taxon>
        <taxon>Lachnospirales</taxon>
        <taxon>Lachnospiraceae</taxon>
        <taxon>Blautia</taxon>
    </lineage>
</organism>
<dbReference type="CDD" id="cd16935">
    <property type="entry name" value="HATPase_AgrC-ComD-like"/>
    <property type="match status" value="1"/>
</dbReference>
<feature type="transmembrane region" description="Helical" evidence="1">
    <location>
        <begin position="131"/>
        <end position="152"/>
    </location>
</feature>
<proteinExistence type="predicted"/>
<sequence length="447" mass="51484">MTLQYFFSDVCTYLAIIPAAIFCFLPTRQYMKWSSRSVILAFSLLFILMVPVGVCLGFFFHLDDNITVGIMIIIFFIGYNRLLTTRFSQNLNTFCLCIALMAFCSNFARGFDALLHPDAPANSFSLEACLFQFGCSILLVLLLGWPVAHFGSRLIHSLKADAPWYAMSLVSCTFFILNIFIIPHNYQVLYSYRVFTVFWQILVCMIFMLCFIYFVFYFVAQTILTNAENSRKLRLMSMQESLYQRQQRYIEQTAVLRHNFRQTVVTLQGLLNEQDYASLSSYLDEYMKTLPVKETSDFCQNYALNSLLNYYQQAAQNQQIKTHWKIQLPYKIPVGDVDLCTLVGNLLENVIKGCNTVTDSPKYHDLSVSVEKEKNLYIVSTNNFDGKINKRNGQYLPVYKQGGSGIGLSSIETIAEKYHGFARFSHIGTEFYIDVMIPLWQDLPPLQ</sequence>
<dbReference type="InterPro" id="IPR032834">
    <property type="entry name" value="NatK-like_C"/>
</dbReference>
<evidence type="ECO:0000313" key="3">
    <source>
        <dbReference type="EMBL" id="MCU6765114.1"/>
    </source>
</evidence>
<dbReference type="RefSeq" id="WP_262582720.1">
    <property type="nucleotide sequence ID" value="NZ_JAOQJL010000010.1"/>
</dbReference>
<dbReference type="Gene3D" id="3.30.565.10">
    <property type="entry name" value="Histidine kinase-like ATPase, C-terminal domain"/>
    <property type="match status" value="1"/>
</dbReference>
<feature type="transmembrane region" description="Helical" evidence="1">
    <location>
        <begin position="37"/>
        <end position="60"/>
    </location>
</feature>
<dbReference type="InterPro" id="IPR036890">
    <property type="entry name" value="HATPase_C_sf"/>
</dbReference>
<keyword evidence="1" id="KW-0812">Transmembrane</keyword>